<sequence>MRSSLRRCARAAMGWMPTRSPRSSSERRAEIRRDEDAARRGDDTRFVEIRILPTEENLEAVSDYDGPEESLSQAEKFMRAVGKVPRYQLRVKCMLIRATFDEKVAEISESVSLVAQAVKEVRTSPALKKVLQMTLALGNYLNGGTNKGAAWGFKLDTLSKLSGTKTVDNKSTLLHYIAGLLAKEAEKGNSSGGDGEEKTTDAVLLLKQMPSLEQALRVVWVDAGADVSALRGSLKQVENAVSSDKEESFKAALGDFHSRATAEEKKLTEEHAVADKGCLDLCAWLAEEVKGGKLEPEKVFAALHTFALALEKAHAFNVEAVEKEAKKKRMEAAAKAREEEMAARKLSKASSGGSAAGKGGGPAGPAGLGGKGGARPGGPRPPGNGPPRPGFGMAGVNDELTRKLAARGNGRGNLVDGVKDGLADGSILVQKRNESFGRRASMKRSAGQGGSHGSAGEGPSKPPPPPGPPPPGLRSPLRSPRAPLPFFCLLLRSPSLSAPGWRPAIPAGGAAAPACTS</sequence>
<dbReference type="AlphaFoldDB" id="A0A7S3T8Y7"/>
<dbReference type="InterPro" id="IPR015425">
    <property type="entry name" value="FH2_Formin"/>
</dbReference>
<feature type="region of interest" description="Disordered" evidence="1">
    <location>
        <begin position="331"/>
        <end position="395"/>
    </location>
</feature>
<dbReference type="InterPro" id="IPR051412">
    <property type="entry name" value="Formin_Homology_Diaphanous_sf"/>
</dbReference>
<dbReference type="EMBL" id="HBIR01044049">
    <property type="protein sequence ID" value="CAE0577508.1"/>
    <property type="molecule type" value="Transcribed_RNA"/>
</dbReference>
<feature type="compositionally biased region" description="Pro residues" evidence="1">
    <location>
        <begin position="378"/>
        <end position="389"/>
    </location>
</feature>
<feature type="domain" description="FH2" evidence="2">
    <location>
        <begin position="1"/>
        <end position="336"/>
    </location>
</feature>
<accession>A0A7S3T8Y7</accession>
<dbReference type="PANTHER" id="PTHR45691:SF6">
    <property type="entry name" value="PROTEIN DIAPHANOUS"/>
    <property type="match status" value="1"/>
</dbReference>
<dbReference type="SUPFAM" id="SSF101447">
    <property type="entry name" value="Formin homology 2 domain (FH2 domain)"/>
    <property type="match status" value="1"/>
</dbReference>
<dbReference type="PROSITE" id="PS51444">
    <property type="entry name" value="FH2"/>
    <property type="match status" value="1"/>
</dbReference>
<proteinExistence type="predicted"/>
<dbReference type="InterPro" id="IPR042201">
    <property type="entry name" value="FH2_Formin_sf"/>
</dbReference>
<dbReference type="Pfam" id="PF02181">
    <property type="entry name" value="FH2"/>
    <property type="match status" value="1"/>
</dbReference>
<gene>
    <name evidence="3" type="ORF">EHUX00137_LOCUS34380</name>
</gene>
<feature type="compositionally biased region" description="Basic and acidic residues" evidence="1">
    <location>
        <begin position="24"/>
        <end position="39"/>
    </location>
</feature>
<dbReference type="Gene3D" id="1.20.58.2220">
    <property type="entry name" value="Formin, FH2 domain"/>
    <property type="match status" value="1"/>
</dbReference>
<feature type="region of interest" description="Disordered" evidence="1">
    <location>
        <begin position="1"/>
        <end position="39"/>
    </location>
</feature>
<feature type="compositionally biased region" description="Basic and acidic residues" evidence="1">
    <location>
        <begin position="331"/>
        <end position="343"/>
    </location>
</feature>
<dbReference type="SMART" id="SM00498">
    <property type="entry name" value="FH2"/>
    <property type="match status" value="1"/>
</dbReference>
<feature type="compositionally biased region" description="Pro residues" evidence="1">
    <location>
        <begin position="460"/>
        <end position="473"/>
    </location>
</feature>
<dbReference type="GO" id="GO:0005884">
    <property type="term" value="C:actin filament"/>
    <property type="evidence" value="ECO:0007669"/>
    <property type="project" value="TreeGrafter"/>
</dbReference>
<evidence type="ECO:0000256" key="1">
    <source>
        <dbReference type="SAM" id="MobiDB-lite"/>
    </source>
</evidence>
<dbReference type="PANTHER" id="PTHR45691">
    <property type="entry name" value="PROTEIN DIAPHANOUS"/>
    <property type="match status" value="1"/>
</dbReference>
<evidence type="ECO:0000259" key="2">
    <source>
        <dbReference type="PROSITE" id="PS51444"/>
    </source>
</evidence>
<feature type="compositionally biased region" description="Gly residues" evidence="1">
    <location>
        <begin position="354"/>
        <end position="376"/>
    </location>
</feature>
<name>A0A7S3T8Y7_EMIHU</name>
<reference evidence="3" key="1">
    <citation type="submission" date="2021-01" db="EMBL/GenBank/DDBJ databases">
        <authorList>
            <person name="Corre E."/>
            <person name="Pelletier E."/>
            <person name="Niang G."/>
            <person name="Scheremetjew M."/>
            <person name="Finn R."/>
            <person name="Kale V."/>
            <person name="Holt S."/>
            <person name="Cochrane G."/>
            <person name="Meng A."/>
            <person name="Brown T."/>
            <person name="Cohen L."/>
        </authorList>
    </citation>
    <scope>NUCLEOTIDE SEQUENCE</scope>
    <source>
        <strain evidence="3">379</strain>
    </source>
</reference>
<feature type="region of interest" description="Disordered" evidence="1">
    <location>
        <begin position="409"/>
        <end position="479"/>
    </location>
</feature>
<protein>
    <recommendedName>
        <fullName evidence="2">FH2 domain-containing protein</fullName>
    </recommendedName>
</protein>
<evidence type="ECO:0000313" key="3">
    <source>
        <dbReference type="EMBL" id="CAE0577508.1"/>
    </source>
</evidence>
<feature type="compositionally biased region" description="Gly residues" evidence="1">
    <location>
        <begin position="447"/>
        <end position="456"/>
    </location>
</feature>
<organism evidence="3">
    <name type="scientific">Emiliania huxleyi</name>
    <name type="common">Coccolithophore</name>
    <name type="synonym">Pontosphaera huxleyi</name>
    <dbReference type="NCBI Taxonomy" id="2903"/>
    <lineage>
        <taxon>Eukaryota</taxon>
        <taxon>Haptista</taxon>
        <taxon>Haptophyta</taxon>
        <taxon>Prymnesiophyceae</taxon>
        <taxon>Isochrysidales</taxon>
        <taxon>Noelaerhabdaceae</taxon>
        <taxon>Emiliania</taxon>
    </lineage>
</organism>
<dbReference type="GO" id="GO:0030041">
    <property type="term" value="P:actin filament polymerization"/>
    <property type="evidence" value="ECO:0007669"/>
    <property type="project" value="TreeGrafter"/>
</dbReference>